<dbReference type="GO" id="GO:0000155">
    <property type="term" value="F:phosphorelay sensor kinase activity"/>
    <property type="evidence" value="ECO:0007669"/>
    <property type="project" value="InterPro"/>
</dbReference>
<dbReference type="InterPro" id="IPR011006">
    <property type="entry name" value="CheY-like_superfamily"/>
</dbReference>
<dbReference type="InterPro" id="IPR004358">
    <property type="entry name" value="Sig_transdc_His_kin-like_C"/>
</dbReference>
<evidence type="ECO:0000259" key="9">
    <source>
        <dbReference type="PROSITE" id="PS50110"/>
    </source>
</evidence>
<keyword evidence="3 6" id="KW-0597">Phosphoprotein</keyword>
<dbReference type="EMBL" id="GG662548">
    <property type="protein sequence ID" value="EAS02037.2"/>
    <property type="molecule type" value="Genomic_DNA"/>
</dbReference>
<evidence type="ECO:0000256" key="7">
    <source>
        <dbReference type="SAM" id="MobiDB-lite"/>
    </source>
</evidence>
<dbReference type="SUPFAM" id="SSF47384">
    <property type="entry name" value="Homodimeric domain of signal transducing histidine kinase"/>
    <property type="match status" value="1"/>
</dbReference>
<dbReference type="InterPro" id="IPR003594">
    <property type="entry name" value="HATPase_dom"/>
</dbReference>
<dbReference type="PANTHER" id="PTHR43047">
    <property type="entry name" value="TWO-COMPONENT HISTIDINE PROTEIN KINASE"/>
    <property type="match status" value="1"/>
</dbReference>
<dbReference type="InterPro" id="IPR036097">
    <property type="entry name" value="HisK_dim/P_sf"/>
</dbReference>
<dbReference type="CDD" id="cd17546">
    <property type="entry name" value="REC_hyHK_CKI1_RcsC-like"/>
    <property type="match status" value="1"/>
</dbReference>
<keyword evidence="11" id="KW-1185">Reference proteome</keyword>
<dbReference type="RefSeq" id="XP_001022282.2">
    <property type="nucleotide sequence ID" value="XM_001022282.2"/>
</dbReference>
<organism evidence="10 11">
    <name type="scientific">Tetrahymena thermophila (strain SB210)</name>
    <dbReference type="NCBI Taxonomy" id="312017"/>
    <lineage>
        <taxon>Eukaryota</taxon>
        <taxon>Sar</taxon>
        <taxon>Alveolata</taxon>
        <taxon>Ciliophora</taxon>
        <taxon>Intramacronucleata</taxon>
        <taxon>Oligohymenophorea</taxon>
        <taxon>Hymenostomatida</taxon>
        <taxon>Tetrahymenina</taxon>
        <taxon>Tetrahymenidae</taxon>
        <taxon>Tetrahymena</taxon>
    </lineage>
</organism>
<dbReference type="SMART" id="SM00448">
    <property type="entry name" value="REC"/>
    <property type="match status" value="1"/>
</dbReference>
<feature type="compositionally biased region" description="Low complexity" evidence="7">
    <location>
        <begin position="268"/>
        <end position="278"/>
    </location>
</feature>
<dbReference type="EC" id="2.7.13.3" evidence="2"/>
<dbReference type="eggNOG" id="KOG0519">
    <property type="taxonomic scope" value="Eukaryota"/>
</dbReference>
<dbReference type="OrthoDB" id="10266508at2759"/>
<dbReference type="Proteomes" id="UP000009168">
    <property type="component" value="Unassembled WGS sequence"/>
</dbReference>
<proteinExistence type="predicted"/>
<dbReference type="PANTHER" id="PTHR43047:SF72">
    <property type="entry name" value="OSMOSENSING HISTIDINE PROTEIN KINASE SLN1"/>
    <property type="match status" value="1"/>
</dbReference>
<feature type="compositionally biased region" description="Low complexity" evidence="7">
    <location>
        <begin position="450"/>
        <end position="468"/>
    </location>
</feature>
<dbReference type="SUPFAM" id="SSF52172">
    <property type="entry name" value="CheY-like"/>
    <property type="match status" value="1"/>
</dbReference>
<evidence type="ECO:0000313" key="11">
    <source>
        <dbReference type="Proteomes" id="UP000009168"/>
    </source>
</evidence>
<dbReference type="STRING" id="312017.I7MGT8"/>
<dbReference type="InterPro" id="IPR005467">
    <property type="entry name" value="His_kinase_dom"/>
</dbReference>
<evidence type="ECO:0000256" key="6">
    <source>
        <dbReference type="PROSITE-ProRule" id="PRU00169"/>
    </source>
</evidence>
<feature type="region of interest" description="Disordered" evidence="7">
    <location>
        <begin position="313"/>
        <end position="332"/>
    </location>
</feature>
<evidence type="ECO:0000259" key="8">
    <source>
        <dbReference type="PROSITE" id="PS50109"/>
    </source>
</evidence>
<dbReference type="SMART" id="SM00387">
    <property type="entry name" value="HATPase_c"/>
    <property type="match status" value="1"/>
</dbReference>
<dbReference type="PROSITE" id="PS50110">
    <property type="entry name" value="RESPONSE_REGULATORY"/>
    <property type="match status" value="1"/>
</dbReference>
<dbReference type="Gene3D" id="3.40.50.2300">
    <property type="match status" value="1"/>
</dbReference>
<evidence type="ECO:0000256" key="4">
    <source>
        <dbReference type="ARBA" id="ARBA00022679"/>
    </source>
</evidence>
<sequence length="1574" mass="184285">MVFVTFPKKKKQNSEQALSKISLKHKIINFCSKIIPETFKTQKSNLNTPNSELKYRIQKEQTVTKLDTNIRNSTENSNNNQIIYKKLENSGLVFNFVNKKFYDQFQIKEWVDTQRKSISENTINMNFQYSFADLIHMEDFQQQKGNWICSESPLHQILFNNIFKNIIVSHPNPSQNDSKTFMDLDNTADFTQNSTESTCTLSDYLKQFIEDKQNGEKDGLNNFITNQSSKTKIQKDQNNQQNTKQYQKPLKQLSCFYRQLSPTFLLGQQQQQQSQQMQPKENIQSTQDNNKQDNLQIKEDICNVAEAKDYVLENQKPQNQYQKNKNNSIQDQRSKIITANFGGEDRQNLNTQNTVDVEQGQAKLLQSEKRRNASNDFKKHEISINSHINNNCDTTKKNQHEIICASEDTQRNTEREMLLPSQSNLKNLINHIQKNKQSEDRHQQRQVSFQNSQTENNNQQQNYQQYNNPSDQKQQNGVKQVDNIDGIVINIIDNQKQENCQNSNFQKLEDQRNKNNQVQQQDNAFFFDTQMVRCLWGNEEGILLIFNDISLKIINEKLREIERFKDKMLSTVTHDLKTPLNSIIMILENSFELGGLNKKQRKIILQNSQMLMSLINDILDYSQLRRDKFRLIIEEICLTQCILDVLDLFEIQAEQKNINISAKFINLQQDYIMQDERRIKQILVNLIGNALKFTQQKGKIEVIVKQKYIDCIQISVKDTGTGISEQIQKKLFQFFNTFDHSERANNRHGIGLGLAICKQLNNQLGPWHEIKLKSKVDQGSKFTFCIYTNLVEHQQVGQQYNNQISPLKSKANYDNAHFFMTSSKQKLRDQSKLIVEGQNQHLGDVTFTEPLKNHISIHNSQVNVQIVPSPVSINKLTPQAGKQSQLLQSISPYSQKNENGIEKSQKSEFNTQQELKSKSQNSPKNMNHLSQEVKTDNLYNKNSISKPLSREIQSNQVQRKVGNQKINSMIVLNSQQQLEQQNSTSFSKYLDQKHQLLLPLKRSIKRDYIILKGSRHKLLNQQRAYSLKLQTEEVNRRKKSLLFCKSQTIDARKNSKRLTHIQQSMANQVEEQQKNNKFCSENCLLHSFSHNPNQKLQSDTNSCQQHQQSLGYQLPENVISSKLIRIGNQTQTTLNFNNSINISDYKKIDKRNKDSCCLNYAKDQFCMQGLQDFNKAFNDDQAQRKKTKNMFIRVAPKFQEQQSCIKQNPQPKQDLQESSFALEHRLSENFGENDELYKNQQTFKYQEINIHQQIDKQHNLQNQSKSFHDIQIAQSIPELQNQENGIFVNNLRYNYNQLSNKKSTYILNSKQQQEDKQQNKIESFQNLHNSINKISKSITQNNTKEIKDVNQIKIYEVGHKMENISHKREEQNANAADEWREDDEEMCEESEEDYEEDQVQHHNFKELASNYKFIENNNEKQMVWVQNDRKLQVEILKTLLQDYSKVLIADDSPFNIFCLKQILTKNINLNIFDAYNGNEALNSYKQNRQQIIFMDLNMPVLDGYECLKCIRQYEEENHIEEKTKVIVISAQEYEPFFSNFDGYLSKPIKLIDMINLLQIFRQNQTNISSSQPQI</sequence>
<dbReference type="Pfam" id="PF00512">
    <property type="entry name" value="HisKA"/>
    <property type="match status" value="1"/>
</dbReference>
<name>I7MGT8_TETTS</name>
<evidence type="ECO:0000256" key="1">
    <source>
        <dbReference type="ARBA" id="ARBA00000085"/>
    </source>
</evidence>
<gene>
    <name evidence="10" type="ORF">TTHERM_00502280</name>
</gene>
<evidence type="ECO:0000256" key="2">
    <source>
        <dbReference type="ARBA" id="ARBA00012438"/>
    </source>
</evidence>
<evidence type="ECO:0000256" key="3">
    <source>
        <dbReference type="ARBA" id="ARBA00022553"/>
    </source>
</evidence>
<feature type="region of interest" description="Disordered" evidence="7">
    <location>
        <begin position="266"/>
        <end position="292"/>
    </location>
</feature>
<dbReference type="SUPFAM" id="SSF55874">
    <property type="entry name" value="ATPase domain of HSP90 chaperone/DNA topoisomerase II/histidine kinase"/>
    <property type="match status" value="1"/>
</dbReference>
<dbReference type="InterPro" id="IPR036890">
    <property type="entry name" value="HATPase_C_sf"/>
</dbReference>
<dbReference type="Gene3D" id="3.30.565.10">
    <property type="entry name" value="Histidine kinase-like ATPase, C-terminal domain"/>
    <property type="match status" value="1"/>
</dbReference>
<dbReference type="Pfam" id="PF00072">
    <property type="entry name" value="Response_reg"/>
    <property type="match status" value="1"/>
</dbReference>
<feature type="compositionally biased region" description="Low complexity" evidence="7">
    <location>
        <begin position="236"/>
        <end position="245"/>
    </location>
</feature>
<dbReference type="GO" id="GO:0009927">
    <property type="term" value="F:histidine phosphotransfer kinase activity"/>
    <property type="evidence" value="ECO:0007669"/>
    <property type="project" value="TreeGrafter"/>
</dbReference>
<feature type="domain" description="Histidine kinase" evidence="8">
    <location>
        <begin position="571"/>
        <end position="790"/>
    </location>
</feature>
<dbReference type="InParanoid" id="I7MGT8"/>
<evidence type="ECO:0000313" key="10">
    <source>
        <dbReference type="EMBL" id="EAS02037.2"/>
    </source>
</evidence>
<dbReference type="InterPro" id="IPR001789">
    <property type="entry name" value="Sig_transdc_resp-reg_receiver"/>
</dbReference>
<dbReference type="PROSITE" id="PS50109">
    <property type="entry name" value="HIS_KIN"/>
    <property type="match status" value="1"/>
</dbReference>
<dbReference type="GO" id="GO:0005886">
    <property type="term" value="C:plasma membrane"/>
    <property type="evidence" value="ECO:0007669"/>
    <property type="project" value="TreeGrafter"/>
</dbReference>
<feature type="region of interest" description="Disordered" evidence="7">
    <location>
        <begin position="434"/>
        <end position="477"/>
    </location>
</feature>
<keyword evidence="5 10" id="KW-0418">Kinase</keyword>
<dbReference type="SMART" id="SM00388">
    <property type="entry name" value="HisKA"/>
    <property type="match status" value="1"/>
</dbReference>
<feature type="compositionally biased region" description="Polar residues" evidence="7">
    <location>
        <begin position="279"/>
        <end position="292"/>
    </location>
</feature>
<dbReference type="InterPro" id="IPR003661">
    <property type="entry name" value="HisK_dim/P_dom"/>
</dbReference>
<dbReference type="KEGG" id="tet:TTHERM_00502280"/>
<feature type="region of interest" description="Disordered" evidence="7">
    <location>
        <begin position="897"/>
        <end position="938"/>
    </location>
</feature>
<keyword evidence="4" id="KW-0808">Transferase</keyword>
<evidence type="ECO:0000256" key="5">
    <source>
        <dbReference type="ARBA" id="ARBA00022777"/>
    </source>
</evidence>
<dbReference type="GeneID" id="7825630"/>
<dbReference type="CDD" id="cd00082">
    <property type="entry name" value="HisKA"/>
    <property type="match status" value="1"/>
</dbReference>
<dbReference type="Pfam" id="PF02518">
    <property type="entry name" value="HATPase_c"/>
    <property type="match status" value="1"/>
</dbReference>
<protein>
    <recommendedName>
        <fullName evidence="2">histidine kinase</fullName>
        <ecNumber evidence="2">2.7.13.3</ecNumber>
    </recommendedName>
</protein>
<feature type="compositionally biased region" description="Low complexity" evidence="7">
    <location>
        <begin position="314"/>
        <end position="330"/>
    </location>
</feature>
<feature type="modified residue" description="4-aspartylphosphate" evidence="6">
    <location>
        <position position="1495"/>
    </location>
</feature>
<dbReference type="Gene3D" id="1.10.287.130">
    <property type="match status" value="1"/>
</dbReference>
<accession>I7MGT8</accession>
<comment type="catalytic activity">
    <reaction evidence="1">
        <text>ATP + protein L-histidine = ADP + protein N-phospho-L-histidine.</text>
        <dbReference type="EC" id="2.7.13.3"/>
    </reaction>
</comment>
<reference evidence="11" key="1">
    <citation type="journal article" date="2006" name="PLoS Biol.">
        <title>Macronuclear genome sequence of the ciliate Tetrahymena thermophila, a model eukaryote.</title>
        <authorList>
            <person name="Eisen J.A."/>
            <person name="Coyne R.S."/>
            <person name="Wu M."/>
            <person name="Wu D."/>
            <person name="Thiagarajan M."/>
            <person name="Wortman J.R."/>
            <person name="Badger J.H."/>
            <person name="Ren Q."/>
            <person name="Amedeo P."/>
            <person name="Jones K.M."/>
            <person name="Tallon L.J."/>
            <person name="Delcher A.L."/>
            <person name="Salzberg S.L."/>
            <person name="Silva J.C."/>
            <person name="Haas B.J."/>
            <person name="Majoros W.H."/>
            <person name="Farzad M."/>
            <person name="Carlton J.M."/>
            <person name="Smith R.K. Jr."/>
            <person name="Garg J."/>
            <person name="Pearlman R.E."/>
            <person name="Karrer K.M."/>
            <person name="Sun L."/>
            <person name="Manning G."/>
            <person name="Elde N.C."/>
            <person name="Turkewitz A.P."/>
            <person name="Asai D.J."/>
            <person name="Wilkes D.E."/>
            <person name="Wang Y."/>
            <person name="Cai H."/>
            <person name="Collins K."/>
            <person name="Stewart B.A."/>
            <person name="Lee S.R."/>
            <person name="Wilamowska K."/>
            <person name="Weinberg Z."/>
            <person name="Ruzzo W.L."/>
            <person name="Wloga D."/>
            <person name="Gaertig J."/>
            <person name="Frankel J."/>
            <person name="Tsao C.-C."/>
            <person name="Gorovsky M.A."/>
            <person name="Keeling P.J."/>
            <person name="Waller R.F."/>
            <person name="Patron N.J."/>
            <person name="Cherry J.M."/>
            <person name="Stover N.A."/>
            <person name="Krieger C.J."/>
            <person name="del Toro C."/>
            <person name="Ryder H.F."/>
            <person name="Williamson S.C."/>
            <person name="Barbeau R.A."/>
            <person name="Hamilton E.P."/>
            <person name="Orias E."/>
        </authorList>
    </citation>
    <scope>NUCLEOTIDE SEQUENCE [LARGE SCALE GENOMIC DNA]</scope>
    <source>
        <strain evidence="11">SB210</strain>
    </source>
</reference>
<feature type="domain" description="Response regulatory" evidence="9">
    <location>
        <begin position="1445"/>
        <end position="1561"/>
    </location>
</feature>
<dbReference type="PRINTS" id="PR00344">
    <property type="entry name" value="BCTRLSENSOR"/>
</dbReference>
<feature type="region of interest" description="Disordered" evidence="7">
    <location>
        <begin position="219"/>
        <end position="245"/>
    </location>
</feature>
<feature type="compositionally biased region" description="Polar residues" evidence="7">
    <location>
        <begin position="907"/>
        <end position="938"/>
    </location>
</feature>